<comment type="caution">
    <text evidence="2">The sequence shown here is derived from an EMBL/GenBank/DDBJ whole genome shotgun (WGS) entry which is preliminary data.</text>
</comment>
<keyword evidence="1" id="KW-0812">Transmembrane</keyword>
<dbReference type="AlphaFoldDB" id="A0A2P6SAL9"/>
<keyword evidence="1" id="KW-0472">Membrane</keyword>
<dbReference type="Proteomes" id="UP000238479">
    <property type="component" value="Chromosome 1"/>
</dbReference>
<feature type="transmembrane region" description="Helical" evidence="1">
    <location>
        <begin position="33"/>
        <end position="52"/>
    </location>
</feature>
<evidence type="ECO:0000256" key="1">
    <source>
        <dbReference type="SAM" id="Phobius"/>
    </source>
</evidence>
<gene>
    <name evidence="2" type="ORF">RchiOBHm_Chr1g0327621</name>
</gene>
<evidence type="ECO:0000313" key="3">
    <source>
        <dbReference type="Proteomes" id="UP000238479"/>
    </source>
</evidence>
<accession>A0A2P6SAL9</accession>
<name>A0A2P6SAL9_ROSCH</name>
<evidence type="ECO:0000313" key="2">
    <source>
        <dbReference type="EMBL" id="PRQ55712.1"/>
    </source>
</evidence>
<sequence>MLQFAYIIGRGEKLSEDFYFRHAPTETQNLRTLYIFATTLMVILCSLSKFLAHIMTDKFTTAFFWVKISFEPRGIF</sequence>
<organism evidence="2 3">
    <name type="scientific">Rosa chinensis</name>
    <name type="common">China rose</name>
    <dbReference type="NCBI Taxonomy" id="74649"/>
    <lineage>
        <taxon>Eukaryota</taxon>
        <taxon>Viridiplantae</taxon>
        <taxon>Streptophyta</taxon>
        <taxon>Embryophyta</taxon>
        <taxon>Tracheophyta</taxon>
        <taxon>Spermatophyta</taxon>
        <taxon>Magnoliopsida</taxon>
        <taxon>eudicotyledons</taxon>
        <taxon>Gunneridae</taxon>
        <taxon>Pentapetalae</taxon>
        <taxon>rosids</taxon>
        <taxon>fabids</taxon>
        <taxon>Rosales</taxon>
        <taxon>Rosaceae</taxon>
        <taxon>Rosoideae</taxon>
        <taxon>Rosoideae incertae sedis</taxon>
        <taxon>Rosa</taxon>
    </lineage>
</organism>
<proteinExistence type="predicted"/>
<protein>
    <submittedName>
        <fullName evidence="2">Uncharacterized protein</fullName>
    </submittedName>
</protein>
<reference evidence="2 3" key="1">
    <citation type="journal article" date="2018" name="Nat. Genet.">
        <title>The Rosa genome provides new insights in the design of modern roses.</title>
        <authorList>
            <person name="Bendahmane M."/>
        </authorList>
    </citation>
    <scope>NUCLEOTIDE SEQUENCE [LARGE SCALE GENOMIC DNA]</scope>
    <source>
        <strain evidence="3">cv. Old Blush</strain>
    </source>
</reference>
<keyword evidence="1" id="KW-1133">Transmembrane helix</keyword>
<dbReference type="Gramene" id="PRQ55712">
    <property type="protein sequence ID" value="PRQ55712"/>
    <property type="gene ID" value="RchiOBHm_Chr1g0327621"/>
</dbReference>
<keyword evidence="3" id="KW-1185">Reference proteome</keyword>
<dbReference type="EMBL" id="PDCK01000039">
    <property type="protein sequence ID" value="PRQ55712.1"/>
    <property type="molecule type" value="Genomic_DNA"/>
</dbReference>